<keyword evidence="1 3" id="KW-0547">Nucleotide-binding</keyword>
<reference evidence="5 6" key="1">
    <citation type="journal article" date="2014" name="Genome Announc.">
        <title>Draft Genome Sequences of Marinobacter similis A3d10T and Marinobacter salarius R9SW1T.</title>
        <authorList>
            <person name="Ivanova E.P."/>
            <person name="Ng H.J."/>
            <person name="Webb H.K."/>
            <person name="Feng G."/>
            <person name="Oshima K."/>
            <person name="Hattori M."/>
            <person name="Ohkuma M."/>
            <person name="Sergeev A.F."/>
            <person name="Mikhailov V.V."/>
            <person name="Crawford R.J."/>
            <person name="Sawabe T."/>
        </authorList>
    </citation>
    <scope>NUCLEOTIDE SEQUENCE [LARGE SCALE GENOMIC DNA]</scope>
    <source>
        <strain evidence="5 6">A3d10</strain>
    </source>
</reference>
<proteinExistence type="predicted"/>
<evidence type="ECO:0000256" key="1">
    <source>
        <dbReference type="ARBA" id="ARBA00022741"/>
    </source>
</evidence>
<feature type="domain" description="ATP-cone" evidence="4">
    <location>
        <begin position="132"/>
        <end position="221"/>
    </location>
</feature>
<gene>
    <name evidence="5" type="ORF">AU14_15360</name>
</gene>
<accession>W5YMP9</accession>
<evidence type="ECO:0000313" key="6">
    <source>
        <dbReference type="Proteomes" id="UP000061489"/>
    </source>
</evidence>
<evidence type="ECO:0000256" key="2">
    <source>
        <dbReference type="ARBA" id="ARBA00022840"/>
    </source>
</evidence>
<dbReference type="Pfam" id="PF03477">
    <property type="entry name" value="ATP-cone"/>
    <property type="match status" value="1"/>
</dbReference>
<name>W5YMP9_9GAMM</name>
<dbReference type="KEGG" id="msx:AU14_15360"/>
<dbReference type="PROSITE" id="PS51161">
    <property type="entry name" value="ATP_CONE"/>
    <property type="match status" value="2"/>
</dbReference>
<evidence type="ECO:0000256" key="3">
    <source>
        <dbReference type="PROSITE-ProRule" id="PRU00492"/>
    </source>
</evidence>
<dbReference type="HOGENOM" id="CLU_1164760_0_0_6"/>
<evidence type="ECO:0000313" key="5">
    <source>
        <dbReference type="EMBL" id="AHI30199.1"/>
    </source>
</evidence>
<feature type="domain" description="ATP-cone" evidence="4">
    <location>
        <begin position="20"/>
        <end position="120"/>
    </location>
</feature>
<sequence length="238" mass="25662">MSTSALAEPQPSAPANTESLQVIKRNGTLVGFNPSKISVAVTKAFLAVEGDQAAGSAHINDAVHRVTEQVAHAIGRRLKAGGKVHIEDIQDQVELALMRAEEQRVARAYVLYREEHARERALHAPVEAHPHLTVKKVSGETAPLDLGLMKLQVEQAAAGLEGIDGDTLVEDALTNLYDGIAEADVLSALVMTARSRIEREPDYSAVTARLLLEQLRLETVSALELSTEVPLAEIYPQA</sequence>
<dbReference type="AlphaFoldDB" id="W5YMP9"/>
<keyword evidence="6" id="KW-1185">Reference proteome</keyword>
<dbReference type="GO" id="GO:0005524">
    <property type="term" value="F:ATP binding"/>
    <property type="evidence" value="ECO:0007669"/>
    <property type="project" value="UniProtKB-UniRule"/>
</dbReference>
<evidence type="ECO:0000259" key="4">
    <source>
        <dbReference type="PROSITE" id="PS51161"/>
    </source>
</evidence>
<dbReference type="SUPFAM" id="SSF48168">
    <property type="entry name" value="R1 subunit of ribonucleotide reductase, N-terminal domain"/>
    <property type="match status" value="1"/>
</dbReference>
<dbReference type="STRING" id="1420916.AU14_15360"/>
<dbReference type="Proteomes" id="UP000061489">
    <property type="component" value="Chromosome"/>
</dbReference>
<organism evidence="5 6">
    <name type="scientific">Marinobacter similis</name>
    <dbReference type="NCBI Taxonomy" id="1420916"/>
    <lineage>
        <taxon>Bacteria</taxon>
        <taxon>Pseudomonadati</taxon>
        <taxon>Pseudomonadota</taxon>
        <taxon>Gammaproteobacteria</taxon>
        <taxon>Pseudomonadales</taxon>
        <taxon>Marinobacteraceae</taxon>
        <taxon>Marinobacter</taxon>
    </lineage>
</organism>
<dbReference type="EMBL" id="CP007151">
    <property type="protein sequence ID" value="AHI30199.1"/>
    <property type="molecule type" value="Genomic_DNA"/>
</dbReference>
<keyword evidence="2 3" id="KW-0067">ATP-binding</keyword>
<dbReference type="InterPro" id="IPR005144">
    <property type="entry name" value="ATP-cone_dom"/>
</dbReference>
<protein>
    <recommendedName>
        <fullName evidence="4">ATP-cone domain-containing protein</fullName>
    </recommendedName>
</protein>
<dbReference type="InterPro" id="IPR008926">
    <property type="entry name" value="RNR_R1-su_N"/>
</dbReference>